<dbReference type="InterPro" id="IPR036640">
    <property type="entry name" value="ABC1_TM_sf"/>
</dbReference>
<dbReference type="Gene3D" id="3.40.50.300">
    <property type="entry name" value="P-loop containing nucleotide triphosphate hydrolases"/>
    <property type="match status" value="1"/>
</dbReference>
<proteinExistence type="predicted"/>
<dbReference type="InterPro" id="IPR027417">
    <property type="entry name" value="P-loop_NTPase"/>
</dbReference>
<evidence type="ECO:0000256" key="5">
    <source>
        <dbReference type="ARBA" id="ARBA00022989"/>
    </source>
</evidence>
<name>A0A0R1S4M3_9LACO</name>
<dbReference type="GO" id="GO:0005886">
    <property type="term" value="C:plasma membrane"/>
    <property type="evidence" value="ECO:0007669"/>
    <property type="project" value="UniProtKB-SubCell"/>
</dbReference>
<dbReference type="SMART" id="SM00382">
    <property type="entry name" value="AAA"/>
    <property type="match status" value="1"/>
</dbReference>
<keyword evidence="6 7" id="KW-0472">Membrane</keyword>
<gene>
    <name evidence="10" type="ORF">FC23_GL000199</name>
</gene>
<dbReference type="InterPro" id="IPR039421">
    <property type="entry name" value="Type_1_exporter"/>
</dbReference>
<dbReference type="EMBL" id="AZFB01000001">
    <property type="protein sequence ID" value="KRL63951.1"/>
    <property type="molecule type" value="Genomic_DNA"/>
</dbReference>
<dbReference type="InterPro" id="IPR003593">
    <property type="entry name" value="AAA+_ATPase"/>
</dbReference>
<dbReference type="PROSITE" id="PS50929">
    <property type="entry name" value="ABC_TM1F"/>
    <property type="match status" value="1"/>
</dbReference>
<evidence type="ECO:0000256" key="3">
    <source>
        <dbReference type="ARBA" id="ARBA00022741"/>
    </source>
</evidence>
<keyword evidence="5 7" id="KW-1133">Transmembrane helix</keyword>
<evidence type="ECO:0000256" key="2">
    <source>
        <dbReference type="ARBA" id="ARBA00022692"/>
    </source>
</evidence>
<evidence type="ECO:0000259" key="9">
    <source>
        <dbReference type="PROSITE" id="PS50929"/>
    </source>
</evidence>
<dbReference type="PROSITE" id="PS00675">
    <property type="entry name" value="SIGMA54_INTERACT_1"/>
    <property type="match status" value="1"/>
</dbReference>
<dbReference type="GO" id="GO:0005524">
    <property type="term" value="F:ATP binding"/>
    <property type="evidence" value="ECO:0007669"/>
    <property type="project" value="UniProtKB-KW"/>
</dbReference>
<dbReference type="PANTHER" id="PTHR24221:SF654">
    <property type="entry name" value="ATP-BINDING CASSETTE SUB-FAMILY B MEMBER 6"/>
    <property type="match status" value="1"/>
</dbReference>
<dbReference type="Gene3D" id="1.20.1560.10">
    <property type="entry name" value="ABC transporter type 1, transmembrane domain"/>
    <property type="match status" value="1"/>
</dbReference>
<dbReference type="PANTHER" id="PTHR24221">
    <property type="entry name" value="ATP-BINDING CASSETTE SUB-FAMILY B"/>
    <property type="match status" value="1"/>
</dbReference>
<evidence type="ECO:0000256" key="1">
    <source>
        <dbReference type="ARBA" id="ARBA00004651"/>
    </source>
</evidence>
<evidence type="ECO:0000256" key="7">
    <source>
        <dbReference type="SAM" id="Phobius"/>
    </source>
</evidence>
<keyword evidence="3" id="KW-0547">Nucleotide-binding</keyword>
<dbReference type="Proteomes" id="UP000051931">
    <property type="component" value="Unassembled WGS sequence"/>
</dbReference>
<feature type="transmembrane region" description="Helical" evidence="7">
    <location>
        <begin position="243"/>
        <end position="263"/>
    </location>
</feature>
<sequence>MSFLIIISAAFATLADYWIRYPLDAIAQKNLKLFVTNLILNLSIGIVSAVLVNITALLFKIHLQSYIHQLREKLVKHFYYNKATDVNLMQNTLANNLKILSSNYAQAAFMIAKNVVVLLFSIYFSIQIHWSLLPLFAGCLLICTLAPYLLRNKLSSLTENLTQKNEQYLRDTSHWFGGLAELKRYDAKAKLSSELSKSGEQLEEINVKRTTFNQLADGLNEMINIFAQVGISIGTGLLFFNHLISFGAATAAVSLAFVIFYSVNAITEGLTQFNSTHALNQKLLGMLQEPQTKLTQHLQVPTCFAISDLSFEYADGEVIKYPDFNVKMGEKVLITGDSGVGKSTLFRLLLAELSPKTGKITYFDQAGKLILPDLERVGYIAQDAKLFPSSIKNNITMFNSKLDSKVMPISEKLGFNRDLATLPAGLDTEIDLDHDNLSGGQKQKVILARSEIYESKLLLLDEATSSIDAGASHEIIAKLLQSKKTIVMIAHNLPETTRKMFDKEIHLRKGVD</sequence>
<dbReference type="GO" id="GO:0016887">
    <property type="term" value="F:ATP hydrolysis activity"/>
    <property type="evidence" value="ECO:0007669"/>
    <property type="project" value="InterPro"/>
</dbReference>
<feature type="domain" description="ABC transmembrane type-1" evidence="9">
    <location>
        <begin position="1"/>
        <end position="275"/>
    </location>
</feature>
<keyword evidence="11" id="KW-1185">Reference proteome</keyword>
<dbReference type="GO" id="GO:0140359">
    <property type="term" value="F:ABC-type transporter activity"/>
    <property type="evidence" value="ECO:0007669"/>
    <property type="project" value="InterPro"/>
</dbReference>
<evidence type="ECO:0000256" key="6">
    <source>
        <dbReference type="ARBA" id="ARBA00023136"/>
    </source>
</evidence>
<reference evidence="10 11" key="1">
    <citation type="journal article" date="2015" name="Genome Announc.">
        <title>Expanding the biotechnology potential of lactobacilli through comparative genomics of 213 strains and associated genera.</title>
        <authorList>
            <person name="Sun Z."/>
            <person name="Harris H.M."/>
            <person name="McCann A."/>
            <person name="Guo C."/>
            <person name="Argimon S."/>
            <person name="Zhang W."/>
            <person name="Yang X."/>
            <person name="Jeffery I.B."/>
            <person name="Cooney J.C."/>
            <person name="Kagawa T.F."/>
            <person name="Liu W."/>
            <person name="Song Y."/>
            <person name="Salvetti E."/>
            <person name="Wrobel A."/>
            <person name="Rasinkangas P."/>
            <person name="Parkhill J."/>
            <person name="Rea M.C."/>
            <person name="O'Sullivan O."/>
            <person name="Ritari J."/>
            <person name="Douillard F.P."/>
            <person name="Paul Ross R."/>
            <person name="Yang R."/>
            <person name="Briner A.E."/>
            <person name="Felis G.E."/>
            <person name="de Vos W.M."/>
            <person name="Barrangou R."/>
            <person name="Klaenhammer T.R."/>
            <person name="Caufield P.W."/>
            <person name="Cui Y."/>
            <person name="Zhang H."/>
            <person name="O'Toole P.W."/>
        </authorList>
    </citation>
    <scope>NUCLEOTIDE SEQUENCE [LARGE SCALE GENOMIC DNA]</scope>
    <source>
        <strain evidence="10 11">DSM 15354</strain>
    </source>
</reference>
<comment type="subcellular location">
    <subcellularLocation>
        <location evidence="1">Cell membrane</location>
        <topology evidence="1">Multi-pass membrane protein</topology>
    </subcellularLocation>
</comment>
<evidence type="ECO:0000259" key="8">
    <source>
        <dbReference type="PROSITE" id="PS50893"/>
    </source>
</evidence>
<dbReference type="GO" id="GO:0034040">
    <property type="term" value="F:ATPase-coupled lipid transmembrane transporter activity"/>
    <property type="evidence" value="ECO:0007669"/>
    <property type="project" value="TreeGrafter"/>
</dbReference>
<organism evidence="10 11">
    <name type="scientific">Lactobacillus psittaci DSM 15354</name>
    <dbReference type="NCBI Taxonomy" id="1122152"/>
    <lineage>
        <taxon>Bacteria</taxon>
        <taxon>Bacillati</taxon>
        <taxon>Bacillota</taxon>
        <taxon>Bacilli</taxon>
        <taxon>Lactobacillales</taxon>
        <taxon>Lactobacillaceae</taxon>
        <taxon>Lactobacillus</taxon>
    </lineage>
</organism>
<dbReference type="PROSITE" id="PS50893">
    <property type="entry name" value="ABC_TRANSPORTER_2"/>
    <property type="match status" value="1"/>
</dbReference>
<dbReference type="AlphaFoldDB" id="A0A0R1S4M3"/>
<feature type="transmembrane region" description="Helical" evidence="7">
    <location>
        <begin position="107"/>
        <end position="126"/>
    </location>
</feature>
<dbReference type="InterPro" id="IPR025662">
    <property type="entry name" value="Sigma_54_int_dom_ATP-bd_1"/>
</dbReference>
<dbReference type="PATRIC" id="fig|1122152.4.peg.201"/>
<dbReference type="Pfam" id="PF00664">
    <property type="entry name" value="ABC_membrane"/>
    <property type="match status" value="1"/>
</dbReference>
<evidence type="ECO:0000313" key="11">
    <source>
        <dbReference type="Proteomes" id="UP000051931"/>
    </source>
</evidence>
<dbReference type="SUPFAM" id="SSF90123">
    <property type="entry name" value="ABC transporter transmembrane region"/>
    <property type="match status" value="1"/>
</dbReference>
<dbReference type="Pfam" id="PF00005">
    <property type="entry name" value="ABC_tran"/>
    <property type="match status" value="1"/>
</dbReference>
<dbReference type="eggNOG" id="COG1132">
    <property type="taxonomic scope" value="Bacteria"/>
</dbReference>
<dbReference type="STRING" id="1122152.GCA_000425905_00481"/>
<feature type="domain" description="ABC transporter" evidence="8">
    <location>
        <begin position="304"/>
        <end position="511"/>
    </location>
</feature>
<evidence type="ECO:0000313" key="10">
    <source>
        <dbReference type="EMBL" id="KRL63951.1"/>
    </source>
</evidence>
<keyword evidence="2 7" id="KW-0812">Transmembrane</keyword>
<feature type="transmembrane region" description="Helical" evidence="7">
    <location>
        <begin position="132"/>
        <end position="150"/>
    </location>
</feature>
<keyword evidence="4" id="KW-0067">ATP-binding</keyword>
<dbReference type="InterPro" id="IPR003439">
    <property type="entry name" value="ABC_transporter-like_ATP-bd"/>
</dbReference>
<accession>A0A0R1S4M3</accession>
<dbReference type="InterPro" id="IPR011527">
    <property type="entry name" value="ABC1_TM_dom"/>
</dbReference>
<dbReference type="CDD" id="cd03228">
    <property type="entry name" value="ABCC_MRP_Like"/>
    <property type="match status" value="1"/>
</dbReference>
<feature type="transmembrane region" description="Helical" evidence="7">
    <location>
        <begin position="39"/>
        <end position="59"/>
    </location>
</feature>
<dbReference type="SUPFAM" id="SSF52540">
    <property type="entry name" value="P-loop containing nucleoside triphosphate hydrolases"/>
    <property type="match status" value="1"/>
</dbReference>
<protein>
    <submittedName>
        <fullName evidence="10">Lactococcin A ABC transporter, ATP binding protein</fullName>
    </submittedName>
</protein>
<evidence type="ECO:0000256" key="4">
    <source>
        <dbReference type="ARBA" id="ARBA00022840"/>
    </source>
</evidence>
<comment type="caution">
    <text evidence="10">The sequence shown here is derived from an EMBL/GenBank/DDBJ whole genome shotgun (WGS) entry which is preliminary data.</text>
</comment>